<organism evidence="2 3">
    <name type="scientific">Vallitalea longa</name>
    <dbReference type="NCBI Taxonomy" id="2936439"/>
    <lineage>
        <taxon>Bacteria</taxon>
        <taxon>Bacillati</taxon>
        <taxon>Bacillota</taxon>
        <taxon>Clostridia</taxon>
        <taxon>Lachnospirales</taxon>
        <taxon>Vallitaleaceae</taxon>
        <taxon>Vallitalea</taxon>
    </lineage>
</organism>
<dbReference type="InterPro" id="IPR037401">
    <property type="entry name" value="SnoaL-like"/>
</dbReference>
<evidence type="ECO:0000259" key="1">
    <source>
        <dbReference type="Pfam" id="PF13474"/>
    </source>
</evidence>
<name>A0A9W5YAG8_9FIRM</name>
<dbReference type="Gene3D" id="3.10.450.50">
    <property type="match status" value="1"/>
</dbReference>
<dbReference type="Pfam" id="PF13474">
    <property type="entry name" value="SnoaL_3"/>
    <property type="match status" value="1"/>
</dbReference>
<gene>
    <name evidence="2" type="ORF">SH1V18_28350</name>
</gene>
<comment type="caution">
    <text evidence="2">The sequence shown here is derived from an EMBL/GenBank/DDBJ whole genome shotgun (WGS) entry which is preliminary data.</text>
</comment>
<dbReference type="AlphaFoldDB" id="A0A9W5YAG8"/>
<proteinExistence type="predicted"/>
<accession>A0A9W5YAG8</accession>
<evidence type="ECO:0000313" key="2">
    <source>
        <dbReference type="EMBL" id="GKX30355.1"/>
    </source>
</evidence>
<protein>
    <recommendedName>
        <fullName evidence="1">SnoaL-like domain-containing protein</fullName>
    </recommendedName>
</protein>
<evidence type="ECO:0000313" key="3">
    <source>
        <dbReference type="Proteomes" id="UP001144256"/>
    </source>
</evidence>
<sequence length="412" mass="48285">MGALLDNNKITVEITKILEKYQKGYTEKNIDNVDSYMKELFIDDDSIITIGTSRSEWCFGLEECKKLIESDWKYWGEFKIDYENAKINSKGNTAWFLSDCIISWDEEEDYNEWCDDLVADYFNENGRFINYNSLSKVAMLNLQLAFILKSATGFRGINVPFPVRLSGVLTNKKNQWFISKLHFSVPMSSYPEWRIDYDNMDSLKYYNQSVQKLKNFQYGTNGQSRKSVIELLSTLKDNYLNKSYNVVDTVINIFSKYEDNYIVDPNENPAAVGKEKIKDLILMQREKWSEMELNINESIIKIEGDTAIIVTNGIFKNNQDSEELIKDEWNNIKDILQKDGKGEDKLFEVQKKIAYTFKEVSFGEKSSWEFRFDAIAIHQDDGWKFHNIQFTYPVLYMLEGNYNMIPLLDKRS</sequence>
<reference evidence="2" key="1">
    <citation type="submission" date="2022-06" db="EMBL/GenBank/DDBJ databases">
        <title>Vallitalea longa sp. nov., an anaerobic bacterium isolated from marine sediment.</title>
        <authorList>
            <person name="Hirano S."/>
            <person name="Terahara T."/>
            <person name="Mori K."/>
            <person name="Hamada M."/>
            <person name="Matsumoto R."/>
            <person name="Kobayashi T."/>
        </authorList>
    </citation>
    <scope>NUCLEOTIDE SEQUENCE</scope>
    <source>
        <strain evidence="2">SH18-1</strain>
    </source>
</reference>
<dbReference type="EMBL" id="BRLB01000009">
    <property type="protein sequence ID" value="GKX30355.1"/>
    <property type="molecule type" value="Genomic_DNA"/>
</dbReference>
<feature type="domain" description="SnoaL-like" evidence="1">
    <location>
        <begin position="15"/>
        <end position="104"/>
    </location>
</feature>
<dbReference type="RefSeq" id="WP_281816470.1">
    <property type="nucleotide sequence ID" value="NZ_BRLB01000009.1"/>
</dbReference>
<keyword evidence="3" id="KW-1185">Reference proteome</keyword>
<dbReference type="Proteomes" id="UP001144256">
    <property type="component" value="Unassembled WGS sequence"/>
</dbReference>